<feature type="region of interest" description="Disordered" evidence="1">
    <location>
        <begin position="546"/>
        <end position="1050"/>
    </location>
</feature>
<proteinExistence type="predicted"/>
<dbReference type="Proteomes" id="UP000018001">
    <property type="component" value="Unassembled WGS sequence"/>
</dbReference>
<feature type="compositionally biased region" description="Basic residues" evidence="1">
    <location>
        <begin position="653"/>
        <end position="667"/>
    </location>
</feature>
<feature type="compositionally biased region" description="Polar residues" evidence="1">
    <location>
        <begin position="799"/>
        <end position="839"/>
    </location>
</feature>
<evidence type="ECO:0000256" key="1">
    <source>
        <dbReference type="SAM" id="MobiDB-lite"/>
    </source>
</evidence>
<feature type="compositionally biased region" description="Basic and acidic residues" evidence="1">
    <location>
        <begin position="598"/>
        <end position="615"/>
    </location>
</feature>
<evidence type="ECO:0000313" key="3">
    <source>
        <dbReference type="Proteomes" id="UP000018001"/>
    </source>
</evidence>
<feature type="compositionally biased region" description="Polar residues" evidence="1">
    <location>
        <begin position="941"/>
        <end position="953"/>
    </location>
</feature>
<feature type="compositionally biased region" description="Basic and acidic residues" evidence="1">
    <location>
        <begin position="632"/>
        <end position="642"/>
    </location>
</feature>
<feature type="compositionally biased region" description="Basic residues" evidence="1">
    <location>
        <begin position="332"/>
        <end position="354"/>
    </location>
</feature>
<feature type="compositionally biased region" description="Polar residues" evidence="1">
    <location>
        <begin position="1001"/>
        <end position="1044"/>
    </location>
</feature>
<comment type="caution">
    <text evidence="2">The sequence shown here is derived from an EMBL/GenBank/DDBJ whole genome shotgun (WGS) entry which is preliminary data.</text>
</comment>
<feature type="compositionally biased region" description="Basic and acidic residues" evidence="1">
    <location>
        <begin position="875"/>
        <end position="885"/>
    </location>
</feature>
<keyword evidence="3" id="KW-1185">Reference proteome</keyword>
<feature type="compositionally biased region" description="Low complexity" evidence="1">
    <location>
        <begin position="913"/>
        <end position="934"/>
    </location>
</feature>
<protein>
    <submittedName>
        <fullName evidence="2">Uncharacterized protein</fullName>
    </submittedName>
</protein>
<feature type="compositionally biased region" description="Basic and acidic residues" evidence="1">
    <location>
        <begin position="668"/>
        <end position="682"/>
    </location>
</feature>
<feature type="region of interest" description="Disordered" evidence="1">
    <location>
        <begin position="409"/>
        <end position="446"/>
    </location>
</feature>
<feature type="compositionally biased region" description="Low complexity" evidence="1">
    <location>
        <begin position="369"/>
        <end position="385"/>
    </location>
</feature>
<feature type="compositionally biased region" description="Basic residues" evidence="1">
    <location>
        <begin position="774"/>
        <end position="783"/>
    </location>
</feature>
<dbReference type="InParanoid" id="V5FXL6"/>
<dbReference type="eggNOG" id="ENOG502RMJ5">
    <property type="taxonomic scope" value="Eukaryota"/>
</dbReference>
<feature type="compositionally biased region" description="Polar residues" evidence="1">
    <location>
        <begin position="546"/>
        <end position="561"/>
    </location>
</feature>
<dbReference type="EMBL" id="BAUL01000092">
    <property type="protein sequence ID" value="GAD94476.1"/>
    <property type="molecule type" value="Genomic_DNA"/>
</dbReference>
<organism evidence="2 3">
    <name type="scientific">Byssochlamys spectabilis (strain No. 5 / NBRC 109023)</name>
    <name type="common">Paecilomyces variotii</name>
    <dbReference type="NCBI Taxonomy" id="1356009"/>
    <lineage>
        <taxon>Eukaryota</taxon>
        <taxon>Fungi</taxon>
        <taxon>Dikarya</taxon>
        <taxon>Ascomycota</taxon>
        <taxon>Pezizomycotina</taxon>
        <taxon>Eurotiomycetes</taxon>
        <taxon>Eurotiomycetidae</taxon>
        <taxon>Eurotiales</taxon>
        <taxon>Thermoascaceae</taxon>
        <taxon>Paecilomyces</taxon>
    </lineage>
</organism>
<dbReference type="HOGENOM" id="CLU_255652_0_0_1"/>
<name>V5FXL6_BYSSN</name>
<feature type="compositionally biased region" description="Basic and acidic residues" evidence="1">
    <location>
        <begin position="985"/>
        <end position="1000"/>
    </location>
</feature>
<sequence>MGIFTSRVCSKEQHNTTPQNKFFTSPAPSTLPASTFSAASLLAASHFAAYPTHPIPYAHSYTLVHNKCSKMGATGSSEPSEEETLCLLVDDWREGEPSTVLLNDDNVPFDGPVDDCLNPRSRLLEFRFKFPTDYPGGKHRFLGVTQGLLSNKPTLGIKTLYLGESARKYVEDLNKSIYGRIKWSNPIVVYGCQISWTEDRDDSSMTNFRFQIDDDEFAIAIVDRENPIFFGTLNNDKRKFVAAIMIPMRILLRVIWWRELFGNAGIKPPVGSHAENEPDDTGEANPEEQWWWPIILEAQQRAKAKAKAAAISASTSLPAAAEGDLQEPSSAVKKKAKKNKGKKRKANHRNRGKNTTRSSNVGVKTEKAQQQTPQSPSSPSSSTSPDYLSAYEALSSHVTLNTAFEDQEPAAASDSGMVTCPTSPIKQTENLHGADSTAGAAPNTVLSETSPPISLICHSSLLQSPIDSPPETRFSELGLEVTSVPEEYSFSDCFLSDSDLPKVSLTAGPAKDTLGRYISLDTIPTVTTPELLLSTHQDAIAFDSQRSQARMASNTELSSESPGEKSQGVEVIADKTTGNLDQTSSSTLLSHRTATSAVKKEVSFTDDHQNSKPDTTKTPLVESISEAQQNQEHSDTQKDLEIKTGTATNKSGMAKKKHAKKKKRARRQHTDPAPEQIAEHQSCETQTQVESSPLAKTSYPASASITTQVPISISDTSSLQPSSENPKSTPGTLAKDSKSSLDPLASEYIPNFKSVPKTDDVSEAPKTSDANTSSKKKKKKSSKGKANTSSSKQAIPHDSSVNLSSIDSQHTVSPESPSSQSTLTDDLIAQSITDVQDAQRSALLASRRNPTAPFHGTSTVPHWSREVTIVSRQNTADKHTSKDSDSICASNSAIQSKDFFASDLPNNERPAITSQTPSLSPQKSSSSTRHSSTSGQPPAAPTSTKSRNLSSSPERNRLPPIQEATMEKGQHDQASPQYAYTSTHSHPEPDTTEHITRDVQDNSSYQTSDDLYTQSPQDNQGNPPATSQPIGSHDSPASPSTTRVLPSIFGQGGPVVRRPAGFFWQLDSHGFPCAKADCDKRCNSWDGASVVCPRCGPFSEVRYCDQEHLYEDIKPHWAFCGQMTFCHPCRESTIPRRQKEGPPLLPSRHLWDSPERHRQAVYHATNSGGDYFIFADWAEFLAAGQPANNVGVRCTNRVLAVVNFDEPAEKDRFRRVLGVCLFASIEVFNLVDYMFRLIRDNLRSRGLWTGELDKALRYQMQLELAVSVSPETSGQRHACETEWDGRNRRRCADPVCRVEYRPLLGDLRVGGFAGLCDYMETNHWLLRAARRTHPEVTQVAARTRGEGFGDVAEEDRRAFRRGEGWDGAGTGEMEIEGVNA</sequence>
<feature type="compositionally biased region" description="Polar residues" evidence="1">
    <location>
        <begin position="420"/>
        <end position="430"/>
    </location>
</feature>
<dbReference type="OrthoDB" id="4757558at2759"/>
<feature type="compositionally biased region" description="Polar residues" evidence="1">
    <location>
        <begin position="683"/>
        <end position="731"/>
    </location>
</feature>
<feature type="compositionally biased region" description="Polar residues" evidence="1">
    <location>
        <begin position="576"/>
        <end position="596"/>
    </location>
</feature>
<evidence type="ECO:0000313" key="2">
    <source>
        <dbReference type="EMBL" id="GAD94476.1"/>
    </source>
</evidence>
<reference evidence="3" key="1">
    <citation type="journal article" date="2014" name="Genome Announc.">
        <title>Draft genome sequence of the formaldehyde-resistant fungus Byssochlamys spectabilis No. 5 (anamorph Paecilomyces variotii No. 5) (NBRC109023).</title>
        <authorList>
            <person name="Oka T."/>
            <person name="Ekino K."/>
            <person name="Fukuda K."/>
            <person name="Nomura Y."/>
        </authorList>
    </citation>
    <scope>NUCLEOTIDE SEQUENCE [LARGE SCALE GENOMIC DNA]</scope>
    <source>
        <strain evidence="3">No. 5 / NBRC 109023</strain>
    </source>
</reference>
<gene>
    <name evidence="2" type="ORF">PVAR5_3102</name>
</gene>
<accession>V5FXL6</accession>
<feature type="region of interest" description="Disordered" evidence="1">
    <location>
        <begin position="315"/>
        <end position="387"/>
    </location>
</feature>
<feature type="compositionally biased region" description="Polar residues" evidence="1">
    <location>
        <begin position="972"/>
        <end position="984"/>
    </location>
</feature>